<proteinExistence type="predicted"/>
<feature type="non-terminal residue" evidence="1">
    <location>
        <position position="53"/>
    </location>
</feature>
<keyword evidence="2" id="KW-1185">Reference proteome</keyword>
<reference evidence="1 2" key="1">
    <citation type="journal article" date="2018" name="Front. Plant Sci.">
        <title>Red Clover (Trifolium pratense) and Zigzag Clover (T. medium) - A Picture of Genomic Similarities and Differences.</title>
        <authorList>
            <person name="Dluhosova J."/>
            <person name="Istvanek J."/>
            <person name="Nedelnik J."/>
            <person name="Repkova J."/>
        </authorList>
    </citation>
    <scope>NUCLEOTIDE SEQUENCE [LARGE SCALE GENOMIC DNA]</scope>
    <source>
        <strain evidence="2">cv. 10/8</strain>
        <tissue evidence="1">Leaf</tissue>
    </source>
</reference>
<comment type="caution">
    <text evidence="1">The sequence shown here is derived from an EMBL/GenBank/DDBJ whole genome shotgun (WGS) entry which is preliminary data.</text>
</comment>
<name>A0A392SI24_9FABA</name>
<dbReference type="AlphaFoldDB" id="A0A392SI24"/>
<organism evidence="1 2">
    <name type="scientific">Trifolium medium</name>
    <dbReference type="NCBI Taxonomy" id="97028"/>
    <lineage>
        <taxon>Eukaryota</taxon>
        <taxon>Viridiplantae</taxon>
        <taxon>Streptophyta</taxon>
        <taxon>Embryophyta</taxon>
        <taxon>Tracheophyta</taxon>
        <taxon>Spermatophyta</taxon>
        <taxon>Magnoliopsida</taxon>
        <taxon>eudicotyledons</taxon>
        <taxon>Gunneridae</taxon>
        <taxon>Pentapetalae</taxon>
        <taxon>rosids</taxon>
        <taxon>fabids</taxon>
        <taxon>Fabales</taxon>
        <taxon>Fabaceae</taxon>
        <taxon>Papilionoideae</taxon>
        <taxon>50 kb inversion clade</taxon>
        <taxon>NPAAA clade</taxon>
        <taxon>Hologalegina</taxon>
        <taxon>IRL clade</taxon>
        <taxon>Trifolieae</taxon>
        <taxon>Trifolium</taxon>
    </lineage>
</organism>
<evidence type="ECO:0000313" key="1">
    <source>
        <dbReference type="EMBL" id="MCI47506.1"/>
    </source>
</evidence>
<protein>
    <submittedName>
        <fullName evidence="1">Uncharacterized protein</fullName>
    </submittedName>
</protein>
<accession>A0A392SI24</accession>
<dbReference type="Proteomes" id="UP000265520">
    <property type="component" value="Unassembled WGS sequence"/>
</dbReference>
<sequence>MTGHSYPKDVAQFSQRSLNKSGLMTDPWQLETTDMTLAYKDEDFLVDHVTIFP</sequence>
<evidence type="ECO:0000313" key="2">
    <source>
        <dbReference type="Proteomes" id="UP000265520"/>
    </source>
</evidence>
<dbReference type="EMBL" id="LXQA010373285">
    <property type="protein sequence ID" value="MCI47506.1"/>
    <property type="molecule type" value="Genomic_DNA"/>
</dbReference>